<keyword evidence="5 9" id="KW-0812">Transmembrane</keyword>
<feature type="transmembrane region" description="Helical" evidence="9">
    <location>
        <begin position="102"/>
        <end position="121"/>
    </location>
</feature>
<evidence type="ECO:0000259" key="10">
    <source>
        <dbReference type="PROSITE" id="PS50850"/>
    </source>
</evidence>
<dbReference type="InterPro" id="IPR020846">
    <property type="entry name" value="MFS_dom"/>
</dbReference>
<sequence length="500" mass="55106">RSPTADGEMVDDDLKTAACRRTAKIRQYVAAILVSLLGFCLGTSLGWVSPMQPLLTSPHPPVGTQPMSEGTIAWLGSINFIGSAIGTFFWGIAADRMGRKTAASLVAIPFIASWTLILAAQNTTWLIIARIVAGIGNSGATVNVPIFISEIAQDDLRGFFGSFLILFINIGVLFSYVIGTYLKYNWLAICCMTVPVIFVLTFIWLPETPMFYWKNGQTNKAEQSLLWYRGGDENETEKVLSKYKTISRNQYKKPSLKSLVATTGTTKALIIGIALMTSVQGSGIFPILNFAVSIFDMCGTSLTAYQSAIIMGTVQFIFTCFCSVLVDRLGRKVLLVGSLMTMTVSLLVLGSYLFFLANQSMNPILRGIPIVSLSLHVIAFAVGVGPVPFIIMAEIFPPEIRGLAMSQLQLITGILAFTTVKLFPIMKKFLKPQGCFWFYSFCCLVFSIFFSFYLPETKGKPQNVILKLLNKEDLTNYDTNEVTKNIKEKQSLPLVQKDNV</sequence>
<feature type="non-terminal residue" evidence="11">
    <location>
        <position position="1"/>
    </location>
</feature>
<dbReference type="GO" id="GO:0022857">
    <property type="term" value="F:transmembrane transporter activity"/>
    <property type="evidence" value="ECO:0007669"/>
    <property type="project" value="InterPro"/>
</dbReference>
<dbReference type="NCBIfam" id="TIGR00879">
    <property type="entry name" value="SP"/>
    <property type="match status" value="1"/>
</dbReference>
<evidence type="ECO:0000256" key="9">
    <source>
        <dbReference type="SAM" id="Phobius"/>
    </source>
</evidence>
<evidence type="ECO:0000256" key="8">
    <source>
        <dbReference type="RuleBase" id="RU003346"/>
    </source>
</evidence>
<evidence type="ECO:0000256" key="3">
    <source>
        <dbReference type="ARBA" id="ARBA00022475"/>
    </source>
</evidence>
<comment type="subcellular location">
    <subcellularLocation>
        <location evidence="1">Cell membrane</location>
        <topology evidence="1">Multi-pass membrane protein</topology>
    </subcellularLocation>
</comment>
<evidence type="ECO:0000256" key="2">
    <source>
        <dbReference type="ARBA" id="ARBA00022448"/>
    </source>
</evidence>
<evidence type="ECO:0000256" key="5">
    <source>
        <dbReference type="ARBA" id="ARBA00022692"/>
    </source>
</evidence>
<dbReference type="InterPro" id="IPR050549">
    <property type="entry name" value="MFS_Trehalose_Transporter"/>
</dbReference>
<feature type="transmembrane region" description="Helical" evidence="9">
    <location>
        <begin position="184"/>
        <end position="205"/>
    </location>
</feature>
<evidence type="ECO:0000256" key="1">
    <source>
        <dbReference type="ARBA" id="ARBA00004651"/>
    </source>
</evidence>
<dbReference type="SUPFAM" id="SSF103473">
    <property type="entry name" value="MFS general substrate transporter"/>
    <property type="match status" value="1"/>
</dbReference>
<feature type="transmembrane region" description="Helical" evidence="9">
    <location>
        <begin position="367"/>
        <end position="391"/>
    </location>
</feature>
<comment type="similarity">
    <text evidence="8">Belongs to the major facilitator superfamily. Sugar transporter (TC 2.A.1.1) family.</text>
</comment>
<keyword evidence="3" id="KW-1003">Cell membrane</keyword>
<keyword evidence="6 9" id="KW-1133">Transmembrane helix</keyword>
<dbReference type="EMBL" id="GECU01011708">
    <property type="protein sequence ID" value="JAS95998.1"/>
    <property type="molecule type" value="Transcribed_RNA"/>
</dbReference>
<name>A0A1B6JA16_9HEMI</name>
<organism evidence="11">
    <name type="scientific">Homalodisca liturata</name>
    <dbReference type="NCBI Taxonomy" id="320908"/>
    <lineage>
        <taxon>Eukaryota</taxon>
        <taxon>Metazoa</taxon>
        <taxon>Ecdysozoa</taxon>
        <taxon>Arthropoda</taxon>
        <taxon>Hexapoda</taxon>
        <taxon>Insecta</taxon>
        <taxon>Pterygota</taxon>
        <taxon>Neoptera</taxon>
        <taxon>Paraneoptera</taxon>
        <taxon>Hemiptera</taxon>
        <taxon>Auchenorrhyncha</taxon>
        <taxon>Membracoidea</taxon>
        <taxon>Cicadellidae</taxon>
        <taxon>Cicadellinae</taxon>
        <taxon>Proconiini</taxon>
        <taxon>Homalodisca</taxon>
    </lineage>
</organism>
<feature type="transmembrane region" description="Helical" evidence="9">
    <location>
        <begin position="436"/>
        <end position="454"/>
    </location>
</feature>
<dbReference type="Gene3D" id="1.20.1250.20">
    <property type="entry name" value="MFS general substrate transporter like domains"/>
    <property type="match status" value="1"/>
</dbReference>
<feature type="transmembrane region" description="Helical" evidence="9">
    <location>
        <begin position="127"/>
        <end position="147"/>
    </location>
</feature>
<feature type="domain" description="Major facilitator superfamily (MFS) profile" evidence="10">
    <location>
        <begin position="30"/>
        <end position="458"/>
    </location>
</feature>
<evidence type="ECO:0000256" key="7">
    <source>
        <dbReference type="ARBA" id="ARBA00023136"/>
    </source>
</evidence>
<evidence type="ECO:0000256" key="4">
    <source>
        <dbReference type="ARBA" id="ARBA00022597"/>
    </source>
</evidence>
<dbReference type="AlphaFoldDB" id="A0A1B6JA16"/>
<feature type="transmembrane region" description="Helical" evidence="9">
    <location>
        <begin position="403"/>
        <end position="424"/>
    </location>
</feature>
<feature type="transmembrane region" description="Helical" evidence="9">
    <location>
        <begin position="159"/>
        <end position="178"/>
    </location>
</feature>
<feature type="transmembrane region" description="Helical" evidence="9">
    <location>
        <begin position="304"/>
        <end position="326"/>
    </location>
</feature>
<feature type="transmembrane region" description="Helical" evidence="9">
    <location>
        <begin position="71"/>
        <end position="90"/>
    </location>
</feature>
<proteinExistence type="inferred from homology"/>
<feature type="transmembrane region" description="Helical" evidence="9">
    <location>
        <begin position="333"/>
        <end position="355"/>
    </location>
</feature>
<accession>A0A1B6JA16</accession>
<evidence type="ECO:0000256" key="6">
    <source>
        <dbReference type="ARBA" id="ARBA00022989"/>
    </source>
</evidence>
<dbReference type="InterPro" id="IPR036259">
    <property type="entry name" value="MFS_trans_sf"/>
</dbReference>
<protein>
    <recommendedName>
        <fullName evidence="10">Major facilitator superfamily (MFS) profile domain-containing protein</fullName>
    </recommendedName>
</protein>
<keyword evidence="2 8" id="KW-0813">Transport</keyword>
<gene>
    <name evidence="11" type="ORF">g.9561</name>
</gene>
<dbReference type="PANTHER" id="PTHR48021">
    <property type="match status" value="1"/>
</dbReference>
<dbReference type="PROSITE" id="PS50850">
    <property type="entry name" value="MFS"/>
    <property type="match status" value="1"/>
</dbReference>
<dbReference type="InterPro" id="IPR005828">
    <property type="entry name" value="MFS_sugar_transport-like"/>
</dbReference>
<keyword evidence="4" id="KW-0762">Sugar transport</keyword>
<feature type="transmembrane region" description="Helical" evidence="9">
    <location>
        <begin position="268"/>
        <end position="292"/>
    </location>
</feature>
<dbReference type="FunFam" id="1.20.1250.20:FF:000218">
    <property type="entry name" value="facilitated trehalose transporter Tret1"/>
    <property type="match status" value="1"/>
</dbReference>
<dbReference type="PRINTS" id="PR00171">
    <property type="entry name" value="SUGRTRNSPORT"/>
</dbReference>
<dbReference type="InterPro" id="IPR003663">
    <property type="entry name" value="Sugar/inositol_transpt"/>
</dbReference>
<keyword evidence="7 9" id="KW-0472">Membrane</keyword>
<dbReference type="GO" id="GO:0005886">
    <property type="term" value="C:plasma membrane"/>
    <property type="evidence" value="ECO:0007669"/>
    <property type="project" value="UniProtKB-SubCell"/>
</dbReference>
<feature type="transmembrane region" description="Helical" evidence="9">
    <location>
        <begin position="28"/>
        <end position="51"/>
    </location>
</feature>
<dbReference type="Pfam" id="PF00083">
    <property type="entry name" value="Sugar_tr"/>
    <property type="match status" value="1"/>
</dbReference>
<evidence type="ECO:0000313" key="11">
    <source>
        <dbReference type="EMBL" id="JAS95998.1"/>
    </source>
</evidence>
<reference evidence="11" key="1">
    <citation type="submission" date="2015-11" db="EMBL/GenBank/DDBJ databases">
        <title>De novo transcriptome assembly of four potential Pierce s Disease insect vectors from Arizona vineyards.</title>
        <authorList>
            <person name="Tassone E.E."/>
        </authorList>
    </citation>
    <scope>NUCLEOTIDE SEQUENCE</scope>
</reference>
<dbReference type="PANTHER" id="PTHR48021:SF1">
    <property type="entry name" value="GH07001P-RELATED"/>
    <property type="match status" value="1"/>
</dbReference>